<proteinExistence type="predicted"/>
<evidence type="ECO:0000313" key="4">
    <source>
        <dbReference type="EMBL" id="TLX43297.1"/>
    </source>
</evidence>
<dbReference type="GO" id="GO:0004792">
    <property type="term" value="F:thiosulfate-cyanide sulfurtransferase activity"/>
    <property type="evidence" value="ECO:0007669"/>
    <property type="project" value="TreeGrafter"/>
</dbReference>
<dbReference type="EMBL" id="VAUP01000022">
    <property type="protein sequence ID" value="TLX43297.1"/>
    <property type="molecule type" value="Genomic_DNA"/>
</dbReference>
<dbReference type="Pfam" id="PF00581">
    <property type="entry name" value="Rhodanese"/>
    <property type="match status" value="2"/>
</dbReference>
<reference evidence="4 5" key="1">
    <citation type="submission" date="2019-05" db="EMBL/GenBank/DDBJ databases">
        <authorList>
            <person name="Zhou X."/>
        </authorList>
    </citation>
    <scope>NUCLEOTIDE SEQUENCE [LARGE SCALE GENOMIC DNA]</scope>
    <source>
        <strain evidence="4 5">DSM 432</strain>
    </source>
</reference>
<comment type="caution">
    <text evidence="4">The sequence shown here is derived from an EMBL/GenBank/DDBJ whole genome shotgun (WGS) entry which is preliminary data.</text>
</comment>
<name>A0A6C1KI58_XANAU</name>
<dbReference type="OrthoDB" id="9781034at2"/>
<dbReference type="RefSeq" id="WP_138399651.1">
    <property type="nucleotide sequence ID" value="NZ_JBAFVI010000002.1"/>
</dbReference>
<dbReference type="InterPro" id="IPR001763">
    <property type="entry name" value="Rhodanese-like_dom"/>
</dbReference>
<evidence type="ECO:0000256" key="2">
    <source>
        <dbReference type="ARBA" id="ARBA00022737"/>
    </source>
</evidence>
<dbReference type="InterPro" id="IPR045078">
    <property type="entry name" value="TST/MPST-like"/>
</dbReference>
<dbReference type="InterPro" id="IPR036873">
    <property type="entry name" value="Rhodanese-like_dom_sf"/>
</dbReference>
<keyword evidence="1 4" id="KW-0808">Transferase</keyword>
<dbReference type="PROSITE" id="PS50206">
    <property type="entry name" value="RHODANESE_3"/>
    <property type="match status" value="2"/>
</dbReference>
<protein>
    <submittedName>
        <fullName evidence="4">Sulfurtransferase</fullName>
    </submittedName>
</protein>
<keyword evidence="2" id="KW-0677">Repeat</keyword>
<dbReference type="Proteomes" id="UP000305131">
    <property type="component" value="Unassembled WGS sequence"/>
</dbReference>
<evidence type="ECO:0000313" key="5">
    <source>
        <dbReference type="Proteomes" id="UP000305131"/>
    </source>
</evidence>
<dbReference type="Gene3D" id="3.40.250.10">
    <property type="entry name" value="Rhodanese-like domain"/>
    <property type="match status" value="2"/>
</dbReference>
<dbReference type="GeneID" id="95774136"/>
<dbReference type="PANTHER" id="PTHR11364">
    <property type="entry name" value="THIOSULFATE SULFERTANSFERASE"/>
    <property type="match status" value="1"/>
</dbReference>
<evidence type="ECO:0000259" key="3">
    <source>
        <dbReference type="PROSITE" id="PS50206"/>
    </source>
</evidence>
<dbReference type="AlphaFoldDB" id="A0A6C1KI58"/>
<feature type="domain" description="Rhodanese" evidence="3">
    <location>
        <begin position="188"/>
        <end position="287"/>
    </location>
</feature>
<sequence>MPKTFPLVSTQWLGEHLGDDDVIVLDASIYLDPARDGAPAEFRSGLDDYERRGHIPGARFADLFTQFSDPGAPFPFTRPTASQLAAAASRLGIARTSHVIIYDDLTNQWAARLWWVLRSYGHPRVSVLDGGLRKYRAEGRPLEFGLSPYVKANYTLPLPAGTVATTNDVLDIVEGRRPGRLICLLQKDDFSGRVPGRSRPGHIPGSANLPFVELLNEADNSLRPAVELRDLFKARTALAGEVVVTYCGGGVASALGALALAVIGYDATLEYDGSLAEWTADHSRPLEIGEA</sequence>
<dbReference type="SMART" id="SM00450">
    <property type="entry name" value="RHOD"/>
    <property type="match status" value="2"/>
</dbReference>
<dbReference type="CDD" id="cd01448">
    <property type="entry name" value="TST_Repeat_1"/>
    <property type="match status" value="1"/>
</dbReference>
<gene>
    <name evidence="4" type="ORF">FBQ73_11790</name>
</gene>
<evidence type="ECO:0000256" key="1">
    <source>
        <dbReference type="ARBA" id="ARBA00022679"/>
    </source>
</evidence>
<accession>A0A6C1KI58</accession>
<feature type="domain" description="Rhodanese" evidence="3">
    <location>
        <begin position="18"/>
        <end position="144"/>
    </location>
</feature>
<organism evidence="4 5">
    <name type="scientific">Xanthobacter autotrophicus</name>
    <dbReference type="NCBI Taxonomy" id="280"/>
    <lineage>
        <taxon>Bacteria</taxon>
        <taxon>Pseudomonadati</taxon>
        <taxon>Pseudomonadota</taxon>
        <taxon>Alphaproteobacteria</taxon>
        <taxon>Hyphomicrobiales</taxon>
        <taxon>Xanthobacteraceae</taxon>
        <taxon>Xanthobacter</taxon>
    </lineage>
</organism>
<dbReference type="PANTHER" id="PTHR11364:SF27">
    <property type="entry name" value="SULFURTRANSFERASE"/>
    <property type="match status" value="1"/>
</dbReference>
<dbReference type="SUPFAM" id="SSF52821">
    <property type="entry name" value="Rhodanese/Cell cycle control phosphatase"/>
    <property type="match status" value="2"/>
</dbReference>